<name>A0A0B6ACP0_PRIM2</name>
<evidence type="ECO:0000313" key="1">
    <source>
        <dbReference type="EMBL" id="AJI21301.1"/>
    </source>
</evidence>
<dbReference type="PIRSF" id="PIRSF012293">
    <property type="entry name" value="EutA"/>
    <property type="match status" value="1"/>
</dbReference>
<accession>A0A0B6ACP0</accession>
<sequence>MLQKWITSIGLDIGTSTTKLIVSKLLIANQQNQFTLPGCQIIDRRVTYASSIYTTPMLNEVEIDVQRLTVLLEQEYKNAGISLDQVEAGAVIITGETARKQNAESILHYLAEHAGDFVVATAGADLEGMLAAKGSGAIQRSAETNAVIANIDVGGGTANIALCQNGKVIETFTLHVGGRLIRLNSDGFVTYISSYLTEFLKNNSLILREGEKATFEKLSSICQLLAEETVNYVKALNQNSTLLVSPHTRSSIHPETIMVSGGVGAMMEKQKPKTVEEVAIHGDVGPLLAYHFQSIQVSQAAETTRATVIGAGMQNTEVSGSTVYIGSKRLPLKNIPIIEIPVQQEETWNQQLFQERARASCMQASTIFSAEDPPVAIALSHFPYCSYKMLQELAKIISAEFIACFKGAKCLVVLCEQDIAKALGQALAKQRKELEIICLDQIDFTHGDYIDLGLPVAGEAISVSVKTLAFSS</sequence>
<dbReference type="RefSeq" id="WP_034651658.1">
    <property type="nucleotide sequence ID" value="NZ_BCVB01000015.1"/>
</dbReference>
<protein>
    <submittedName>
        <fullName evidence="1">Ethanolamine utilization EutA family protein</fullName>
    </submittedName>
</protein>
<dbReference type="InterPro" id="IPR043129">
    <property type="entry name" value="ATPase_NBD"/>
</dbReference>
<proteinExistence type="predicted"/>
<dbReference type="PANTHER" id="PTHR32432">
    <property type="entry name" value="CELL DIVISION PROTEIN FTSA-RELATED"/>
    <property type="match status" value="1"/>
</dbReference>
<dbReference type="AlphaFoldDB" id="A0A0B6ACP0"/>
<dbReference type="InterPro" id="IPR050696">
    <property type="entry name" value="FtsA/MreB"/>
</dbReference>
<dbReference type="EMBL" id="CP009920">
    <property type="protein sequence ID" value="AJI21301.1"/>
    <property type="molecule type" value="Genomic_DNA"/>
</dbReference>
<dbReference type="Proteomes" id="UP000031829">
    <property type="component" value="Chromosome"/>
</dbReference>
<dbReference type="PANTHER" id="PTHR32432:SF13">
    <property type="entry name" value="ETHANOLAMINE AMMONIA-LYASE REACTIVASE EUTA"/>
    <property type="match status" value="1"/>
</dbReference>
<gene>
    <name evidence="1" type="ORF">BG04_4986</name>
</gene>
<reference evidence="1 2" key="1">
    <citation type="journal article" date="2015" name="Genome Announc.">
        <title>Complete genome sequences for 35 biothreat assay-relevant bacillus species.</title>
        <authorList>
            <person name="Johnson S.L."/>
            <person name="Daligault H.E."/>
            <person name="Davenport K.W."/>
            <person name="Jaissle J."/>
            <person name="Frey K.G."/>
            <person name="Ladner J.T."/>
            <person name="Broomall S.M."/>
            <person name="Bishop-Lilly K.A."/>
            <person name="Bruce D.C."/>
            <person name="Gibbons H.S."/>
            <person name="Coyne S.R."/>
            <person name="Lo C.C."/>
            <person name="Meincke L."/>
            <person name="Munk A.C."/>
            <person name="Koroleva G.I."/>
            <person name="Rosenzweig C.N."/>
            <person name="Palacios G.F."/>
            <person name="Redden C.L."/>
            <person name="Minogue T.D."/>
            <person name="Chain P.S."/>
        </authorList>
    </citation>
    <scope>NUCLEOTIDE SEQUENCE [LARGE SCALE GENOMIC DNA]</scope>
    <source>
        <strain evidence="2">ATCC 14581 / DSM 32 / JCM 2506 / NBRC 15308 / NCIMB 9376 / NCTC 10342 / NRRL B-14308 / VKM B-512</strain>
    </source>
</reference>
<evidence type="ECO:0000313" key="2">
    <source>
        <dbReference type="Proteomes" id="UP000031829"/>
    </source>
</evidence>
<dbReference type="SUPFAM" id="SSF53067">
    <property type="entry name" value="Actin-like ATPase domain"/>
    <property type="match status" value="1"/>
</dbReference>
<dbReference type="Pfam" id="PF06277">
    <property type="entry name" value="EutA"/>
    <property type="match status" value="1"/>
</dbReference>
<dbReference type="InterPro" id="IPR009377">
    <property type="entry name" value="EutA"/>
</dbReference>
<organism evidence="1 2">
    <name type="scientific">Priestia megaterium (strain ATCC 14581 / DSM 32 / CCUG 1817 / JCM 2506 / NBRC 15308 / NCIMB 9376 / NCTC 10342 / NRRL B-14308 / VKM B-512 / Ford 19)</name>
    <name type="common">Bacillus megaterium</name>
    <dbReference type="NCBI Taxonomy" id="1348623"/>
    <lineage>
        <taxon>Bacteria</taxon>
        <taxon>Bacillati</taxon>
        <taxon>Bacillota</taxon>
        <taxon>Bacilli</taxon>
        <taxon>Bacillales</taxon>
        <taxon>Bacillaceae</taxon>
        <taxon>Priestia</taxon>
    </lineage>
</organism>
<dbReference type="HOGENOM" id="CLU_046255_0_0_9"/>
<dbReference type="KEGG" id="bmeg:BG04_4986"/>
<dbReference type="GeneID" id="93642955"/>